<protein>
    <submittedName>
        <fullName evidence="2">Uncharacterized protein</fullName>
    </submittedName>
</protein>
<name>A0A0M3I2B0_ASCLU</name>
<sequence>MTSFFLQALHTVRSLGNVCSLMGLLLRMLQGSILVHFHFFDI</sequence>
<accession>A0A0M3I2B0</accession>
<dbReference type="WBParaSite" id="ALUE_0001059201-mRNA-1">
    <property type="protein sequence ID" value="ALUE_0001059201-mRNA-1"/>
    <property type="gene ID" value="ALUE_0001059201"/>
</dbReference>
<organism evidence="1 2">
    <name type="scientific">Ascaris lumbricoides</name>
    <name type="common">Giant roundworm</name>
    <dbReference type="NCBI Taxonomy" id="6252"/>
    <lineage>
        <taxon>Eukaryota</taxon>
        <taxon>Metazoa</taxon>
        <taxon>Ecdysozoa</taxon>
        <taxon>Nematoda</taxon>
        <taxon>Chromadorea</taxon>
        <taxon>Rhabditida</taxon>
        <taxon>Spirurina</taxon>
        <taxon>Ascaridomorpha</taxon>
        <taxon>Ascaridoidea</taxon>
        <taxon>Ascarididae</taxon>
        <taxon>Ascaris</taxon>
    </lineage>
</organism>
<evidence type="ECO:0000313" key="1">
    <source>
        <dbReference type="Proteomes" id="UP000036681"/>
    </source>
</evidence>
<proteinExistence type="predicted"/>
<dbReference type="Proteomes" id="UP000036681">
    <property type="component" value="Unplaced"/>
</dbReference>
<keyword evidence="1" id="KW-1185">Reference proteome</keyword>
<reference evidence="2" key="1">
    <citation type="submission" date="2017-02" db="UniProtKB">
        <authorList>
            <consortium name="WormBaseParasite"/>
        </authorList>
    </citation>
    <scope>IDENTIFICATION</scope>
</reference>
<dbReference type="AlphaFoldDB" id="A0A0M3I2B0"/>
<evidence type="ECO:0000313" key="2">
    <source>
        <dbReference type="WBParaSite" id="ALUE_0001059201-mRNA-1"/>
    </source>
</evidence>